<name>A0A1J4K5E3_9EUKA</name>
<dbReference type="InterPro" id="IPR000719">
    <property type="entry name" value="Prot_kinase_dom"/>
</dbReference>
<evidence type="ECO:0000259" key="2">
    <source>
        <dbReference type="PROSITE" id="PS50011"/>
    </source>
</evidence>
<dbReference type="GO" id="GO:0005524">
    <property type="term" value="F:ATP binding"/>
    <property type="evidence" value="ECO:0007669"/>
    <property type="project" value="InterPro"/>
</dbReference>
<dbReference type="OrthoDB" id="2151624at2759"/>
<dbReference type="InterPro" id="IPR011990">
    <property type="entry name" value="TPR-like_helical_dom_sf"/>
</dbReference>
<evidence type="ECO:0000313" key="4">
    <source>
        <dbReference type="Proteomes" id="UP000179807"/>
    </source>
</evidence>
<dbReference type="PANTHER" id="PTHR48007:SF4">
    <property type="entry name" value="LEUCINE-RICH REPEAT RECEPTOR-LIKE PROTEIN KINASE PXC1"/>
    <property type="match status" value="1"/>
</dbReference>
<dbReference type="GeneID" id="94840253"/>
<evidence type="ECO:0000256" key="1">
    <source>
        <dbReference type="SAM" id="Coils"/>
    </source>
</evidence>
<gene>
    <name evidence="3" type="ORF">TRFO_27442</name>
</gene>
<dbReference type="SUPFAM" id="SSF81901">
    <property type="entry name" value="HCP-like"/>
    <property type="match status" value="2"/>
</dbReference>
<dbReference type="Proteomes" id="UP000179807">
    <property type="component" value="Unassembled WGS sequence"/>
</dbReference>
<dbReference type="SMART" id="SM00028">
    <property type="entry name" value="TPR"/>
    <property type="match status" value="2"/>
</dbReference>
<dbReference type="Gene3D" id="1.10.510.10">
    <property type="entry name" value="Transferase(Phosphotransferase) domain 1"/>
    <property type="match status" value="1"/>
</dbReference>
<keyword evidence="4" id="KW-1185">Reference proteome</keyword>
<dbReference type="GO" id="GO:0004672">
    <property type="term" value="F:protein kinase activity"/>
    <property type="evidence" value="ECO:0007669"/>
    <property type="project" value="InterPro"/>
</dbReference>
<feature type="coiled-coil region" evidence="1">
    <location>
        <begin position="246"/>
        <end position="273"/>
    </location>
</feature>
<feature type="domain" description="Protein kinase" evidence="2">
    <location>
        <begin position="4"/>
        <end position="265"/>
    </location>
</feature>
<comment type="caution">
    <text evidence="3">The sequence shown here is derived from an EMBL/GenBank/DDBJ whole genome shotgun (WGS) entry which is preliminary data.</text>
</comment>
<dbReference type="InterPro" id="IPR046959">
    <property type="entry name" value="PRK1-6/SRF4-like"/>
</dbReference>
<dbReference type="Pfam" id="PF00069">
    <property type="entry name" value="Pkinase"/>
    <property type="match status" value="1"/>
</dbReference>
<dbReference type="PROSITE" id="PS50011">
    <property type="entry name" value="PROTEIN_KINASE_DOM"/>
    <property type="match status" value="1"/>
</dbReference>
<proteinExistence type="predicted"/>
<reference evidence="3" key="1">
    <citation type="submission" date="2016-10" db="EMBL/GenBank/DDBJ databases">
        <authorList>
            <person name="Benchimol M."/>
            <person name="Almeida L.G."/>
            <person name="Vasconcelos A.T."/>
            <person name="Perreira-Neves A."/>
            <person name="Rosa I.A."/>
            <person name="Tasca T."/>
            <person name="Bogo M.R."/>
            <person name="de Souza W."/>
        </authorList>
    </citation>
    <scope>NUCLEOTIDE SEQUENCE [LARGE SCALE GENOMIC DNA]</scope>
    <source>
        <strain evidence="3">K</strain>
    </source>
</reference>
<dbReference type="AlphaFoldDB" id="A0A1J4K5E3"/>
<dbReference type="SMART" id="SM00220">
    <property type="entry name" value="S_TKc"/>
    <property type="match status" value="1"/>
</dbReference>
<dbReference type="InterPro" id="IPR019734">
    <property type="entry name" value="TPR_rpt"/>
</dbReference>
<sequence length="548" mass="63650">MLRSELIHALGDVGERISHESDIKSNSGAHGSNIYIQKFKCFSDENADPNYELKMAMKNVYLLHLARYPSVVQLKEYDFPQDDDPSITLEYCVNKSIYDYISGLKAGTKKGLHPISKLIIIYGISRAINYLHKNHITHNSLNSRHVLLDQEFKPRITHFVDAAILMQNHTNEEKRQFEENCANDVKAIGIIFYEILTNDVLQENTNLIFSNIENKYYRKIIQQMTSQKYKIDKFVSMMETLDFWLSNEKEERFRLYKTELDQYELNLQKNENKIMLDILKGKQLSTDSNSLSNTNINSDMVSTILNKKRYVMDNLSHTIFQFQSQSNEDNSSASFHLGIAYLTGVSIPKNFGLAYYYICKAMENTKGQGEQNVINFIASIQQYLMDNEINEKPHDQRDSQDFFNKGQIYEKYEQIPEAIASYKESIQKAIDTNLDYTPAIGRLGALMIKTQNMTEQGEEFLKYAAEHDDPYACFCLAKHLMKSSSNSMTETALKLFQKCVDFRLYEALFYLGFYYIQNKQKEKAIDIWTEAKEVYGIASVEKFLKHYS</sequence>
<dbReference type="VEuPathDB" id="TrichDB:TRFO_27442"/>
<dbReference type="RefSeq" id="XP_068358076.1">
    <property type="nucleotide sequence ID" value="XM_068505549.1"/>
</dbReference>
<accession>A0A1J4K5E3</accession>
<dbReference type="InterPro" id="IPR011009">
    <property type="entry name" value="Kinase-like_dom_sf"/>
</dbReference>
<organism evidence="3 4">
    <name type="scientific">Tritrichomonas foetus</name>
    <dbReference type="NCBI Taxonomy" id="1144522"/>
    <lineage>
        <taxon>Eukaryota</taxon>
        <taxon>Metamonada</taxon>
        <taxon>Parabasalia</taxon>
        <taxon>Tritrichomonadida</taxon>
        <taxon>Tritrichomonadidae</taxon>
        <taxon>Tritrichomonas</taxon>
    </lineage>
</organism>
<keyword evidence="1" id="KW-0175">Coiled coil</keyword>
<dbReference type="SUPFAM" id="SSF56112">
    <property type="entry name" value="Protein kinase-like (PK-like)"/>
    <property type="match status" value="1"/>
</dbReference>
<evidence type="ECO:0000313" key="3">
    <source>
        <dbReference type="EMBL" id="OHT04940.1"/>
    </source>
</evidence>
<dbReference type="EMBL" id="MLAK01000775">
    <property type="protein sequence ID" value="OHT04940.1"/>
    <property type="molecule type" value="Genomic_DNA"/>
</dbReference>
<dbReference type="Gene3D" id="1.25.40.10">
    <property type="entry name" value="Tetratricopeptide repeat domain"/>
    <property type="match status" value="1"/>
</dbReference>
<dbReference type="PANTHER" id="PTHR48007">
    <property type="entry name" value="LEUCINE-RICH REPEAT RECEPTOR-LIKE PROTEIN KINASE PXC1"/>
    <property type="match status" value="1"/>
</dbReference>
<protein>
    <recommendedName>
        <fullName evidence="2">Protein kinase domain-containing protein</fullName>
    </recommendedName>
</protein>